<sequence length="321" mass="37093">MFAGYIKIPESSSKWVLTKKEKKLMDSTKWVVTEKVHGSCFAFVYDKNGSVKYAKRKEILSAGDDFFGYKQMLPGVIPKILKIVAYLKEKIKAWDQIIIYGELFGGIPPVQSGIFYSSDLHFYAFDISKISNGSEMYLDYGESILAFEHSEILYARPLFTGSFESAIAYKMGFQTTLPKILGITDIIENNKAEGIVIKPLKEILINSRDRMILKIKIPEFSEVKYNQSEKPKVKVGFNYFGYFRDEEIDNFLTENRMNNAVSKLGSRYRVSELCELLYHDVLSEFEENDLWRELESEERVEIKNILKKRIEGFVNKTLGKN</sequence>
<evidence type="ECO:0000259" key="2">
    <source>
        <dbReference type="Pfam" id="PF18043"/>
    </source>
</evidence>
<name>A0A3G5A6G2_9VIRU</name>
<dbReference type="SUPFAM" id="SSF56091">
    <property type="entry name" value="DNA ligase/mRNA capping enzyme, catalytic domain"/>
    <property type="match status" value="1"/>
</dbReference>
<organism evidence="3">
    <name type="scientific">Hyperionvirus sp</name>
    <dbReference type="NCBI Taxonomy" id="2487770"/>
    <lineage>
        <taxon>Viruses</taxon>
        <taxon>Varidnaviria</taxon>
        <taxon>Bamfordvirae</taxon>
        <taxon>Nucleocytoviricota</taxon>
        <taxon>Megaviricetes</taxon>
        <taxon>Imitervirales</taxon>
        <taxon>Mimiviridae</taxon>
        <taxon>Klosneuvirinae</taxon>
    </lineage>
</organism>
<gene>
    <name evidence="3" type="ORF">Hyperionvirus2_214</name>
</gene>
<dbReference type="Gene3D" id="3.30.1490.70">
    <property type="match status" value="1"/>
</dbReference>
<proteinExistence type="predicted"/>
<dbReference type="InterPro" id="IPR041948">
    <property type="entry name" value="Rnl1/2_C_sf"/>
</dbReference>
<feature type="domain" description="RNA ligase" evidence="1">
    <location>
        <begin position="29"/>
        <end position="216"/>
    </location>
</feature>
<protein>
    <submittedName>
        <fullName evidence="3">2'-5' RNA ligase</fullName>
    </submittedName>
</protein>
<evidence type="ECO:0000259" key="1">
    <source>
        <dbReference type="Pfam" id="PF09414"/>
    </source>
</evidence>
<reference evidence="3" key="1">
    <citation type="submission" date="2018-10" db="EMBL/GenBank/DDBJ databases">
        <title>Hidden diversity of soil giant viruses.</title>
        <authorList>
            <person name="Schulz F."/>
            <person name="Alteio L."/>
            <person name="Goudeau D."/>
            <person name="Ryan E.M."/>
            <person name="Malmstrom R.R."/>
            <person name="Blanchard J."/>
            <person name="Woyke T."/>
        </authorList>
    </citation>
    <scope>NUCLEOTIDE SEQUENCE</scope>
    <source>
        <strain evidence="3">HYV1</strain>
    </source>
</reference>
<dbReference type="EMBL" id="MK072384">
    <property type="protein sequence ID" value="AYV82846.1"/>
    <property type="molecule type" value="Genomic_DNA"/>
</dbReference>
<dbReference type="InterPro" id="IPR040609">
    <property type="entry name" value="Rnl2_C"/>
</dbReference>
<evidence type="ECO:0000313" key="3">
    <source>
        <dbReference type="EMBL" id="AYV82846.1"/>
    </source>
</evidence>
<dbReference type="Pfam" id="PF09414">
    <property type="entry name" value="RNA_ligase"/>
    <property type="match status" value="1"/>
</dbReference>
<dbReference type="Gene3D" id="1.10.10.1810">
    <property type="entry name" value="RNA ligase"/>
    <property type="match status" value="1"/>
</dbReference>
<dbReference type="Gene3D" id="3.30.470.30">
    <property type="entry name" value="DNA ligase/mRNA capping enzyme"/>
    <property type="match status" value="1"/>
</dbReference>
<feature type="domain" description="RNA ligase 2 C-terminal" evidence="2">
    <location>
        <begin position="246"/>
        <end position="310"/>
    </location>
</feature>
<dbReference type="InterPro" id="IPR021122">
    <property type="entry name" value="RNA_ligase_dom_REL/Rnl2"/>
</dbReference>
<dbReference type="Pfam" id="PF18043">
    <property type="entry name" value="T4_Rnl2_C"/>
    <property type="match status" value="1"/>
</dbReference>
<dbReference type="GO" id="GO:0016874">
    <property type="term" value="F:ligase activity"/>
    <property type="evidence" value="ECO:0007669"/>
    <property type="project" value="UniProtKB-KW"/>
</dbReference>
<accession>A0A3G5A6G2</accession>
<keyword evidence="3" id="KW-0436">Ligase</keyword>